<organism evidence="2 3">
    <name type="scientific">Mucilaginibacter terrigena</name>
    <dbReference type="NCBI Taxonomy" id="2492395"/>
    <lineage>
        <taxon>Bacteria</taxon>
        <taxon>Pseudomonadati</taxon>
        <taxon>Bacteroidota</taxon>
        <taxon>Sphingobacteriia</taxon>
        <taxon>Sphingobacteriales</taxon>
        <taxon>Sphingobacteriaceae</taxon>
        <taxon>Mucilaginibacter</taxon>
    </lineage>
</organism>
<feature type="chain" id="PRO_5020808819" evidence="1">
    <location>
        <begin position="22"/>
        <end position="171"/>
    </location>
</feature>
<reference evidence="2 3" key="1">
    <citation type="submission" date="2019-02" db="EMBL/GenBank/DDBJ databases">
        <title>Bacterial novel species Mucilaginibacter sp. 17JY9-4 isolated from soil.</title>
        <authorList>
            <person name="Jung H.-Y."/>
        </authorList>
    </citation>
    <scope>NUCLEOTIDE SEQUENCE [LARGE SCALE GENOMIC DNA]</scope>
    <source>
        <strain evidence="2 3">17JY9-4</strain>
    </source>
</reference>
<evidence type="ECO:0000313" key="3">
    <source>
        <dbReference type="Proteomes" id="UP000293331"/>
    </source>
</evidence>
<sequence>MKFIKTLIFSVVALGAVTLSSCTKDDDNDIVASATISASIDGTETTFNKNVVGTTGSVNGATFTSIQGSDAAGNTLSVTITGALTAGKTYVATSGNDDEKPVILYTTTDNEAYLNADDDVSNAVSVTLSSVSSNNTIQGSFKGKVSTLLVGNGAVKSKTVTNGKFNVKVNQ</sequence>
<proteinExistence type="predicted"/>
<protein>
    <submittedName>
        <fullName evidence="2">Uncharacterized protein</fullName>
    </submittedName>
</protein>
<evidence type="ECO:0000256" key="1">
    <source>
        <dbReference type="SAM" id="SignalP"/>
    </source>
</evidence>
<accession>A0A4Q5LL03</accession>
<dbReference type="OrthoDB" id="799305at2"/>
<dbReference type="RefSeq" id="WP_129876959.1">
    <property type="nucleotide sequence ID" value="NZ_SEWG01000004.1"/>
</dbReference>
<keyword evidence="1" id="KW-0732">Signal</keyword>
<dbReference type="Proteomes" id="UP000293331">
    <property type="component" value="Unassembled WGS sequence"/>
</dbReference>
<comment type="caution">
    <text evidence="2">The sequence shown here is derived from an EMBL/GenBank/DDBJ whole genome shotgun (WGS) entry which is preliminary data.</text>
</comment>
<evidence type="ECO:0000313" key="2">
    <source>
        <dbReference type="EMBL" id="RYU90306.1"/>
    </source>
</evidence>
<dbReference type="EMBL" id="SEWG01000004">
    <property type="protein sequence ID" value="RYU90306.1"/>
    <property type="molecule type" value="Genomic_DNA"/>
</dbReference>
<gene>
    <name evidence="2" type="ORF">EWM62_12320</name>
</gene>
<name>A0A4Q5LL03_9SPHI</name>
<keyword evidence="3" id="KW-1185">Reference proteome</keyword>
<dbReference type="AlphaFoldDB" id="A0A4Q5LL03"/>
<dbReference type="PROSITE" id="PS51257">
    <property type="entry name" value="PROKAR_LIPOPROTEIN"/>
    <property type="match status" value="1"/>
</dbReference>
<feature type="signal peptide" evidence="1">
    <location>
        <begin position="1"/>
        <end position="21"/>
    </location>
</feature>